<dbReference type="Proteomes" id="UP000184357">
    <property type="component" value="Unassembled WGS sequence"/>
</dbReference>
<accession>A0A1M5U4V3</accession>
<protein>
    <submittedName>
        <fullName evidence="2">Uncharacterized protein</fullName>
    </submittedName>
</protein>
<dbReference type="STRING" id="43928.SAMN05443636_2914"/>
<evidence type="ECO:0000313" key="3">
    <source>
        <dbReference type="Proteomes" id="UP000184357"/>
    </source>
</evidence>
<proteinExistence type="predicted"/>
<organism evidence="2 3">
    <name type="scientific">Halobaculum gomorrense</name>
    <dbReference type="NCBI Taxonomy" id="43928"/>
    <lineage>
        <taxon>Archaea</taxon>
        <taxon>Methanobacteriati</taxon>
        <taxon>Methanobacteriota</taxon>
        <taxon>Stenosarchaea group</taxon>
        <taxon>Halobacteria</taxon>
        <taxon>Halobacteriales</taxon>
        <taxon>Haloferacaceae</taxon>
        <taxon>Halobaculum</taxon>
    </lineage>
</organism>
<dbReference type="AlphaFoldDB" id="A0A1M5U4V3"/>
<reference evidence="2 3" key="1">
    <citation type="submission" date="2016-11" db="EMBL/GenBank/DDBJ databases">
        <authorList>
            <person name="Jaros S."/>
            <person name="Januszkiewicz K."/>
            <person name="Wedrychowicz H."/>
        </authorList>
    </citation>
    <scope>NUCLEOTIDE SEQUENCE [LARGE SCALE GENOMIC DNA]</scope>
    <source>
        <strain evidence="2 3">DSM 9297</strain>
    </source>
</reference>
<feature type="region of interest" description="Disordered" evidence="1">
    <location>
        <begin position="1"/>
        <end position="30"/>
    </location>
</feature>
<sequence>MPFPLADGPEGGGDEGPTGTGDGGGDAAGS</sequence>
<keyword evidence="3" id="KW-1185">Reference proteome</keyword>
<evidence type="ECO:0000313" key="2">
    <source>
        <dbReference type="EMBL" id="SHH57886.1"/>
    </source>
</evidence>
<evidence type="ECO:0000256" key="1">
    <source>
        <dbReference type="SAM" id="MobiDB-lite"/>
    </source>
</evidence>
<gene>
    <name evidence="2" type="ORF">SAMN05443636_2914</name>
</gene>
<dbReference type="EMBL" id="FQWV01000009">
    <property type="protein sequence ID" value="SHH57886.1"/>
    <property type="molecule type" value="Genomic_DNA"/>
</dbReference>
<name>A0A1M5U4V3_9EURY</name>
<feature type="compositionally biased region" description="Gly residues" evidence="1">
    <location>
        <begin position="9"/>
        <end position="30"/>
    </location>
</feature>